<keyword evidence="1" id="KW-0812">Transmembrane</keyword>
<evidence type="ECO:0000313" key="2">
    <source>
        <dbReference type="EMBL" id="QDB73600.1"/>
    </source>
</evidence>
<evidence type="ECO:0000256" key="1">
    <source>
        <dbReference type="SAM" id="Phobius"/>
    </source>
</evidence>
<name>A0A4Y5TW31_9CAUD</name>
<dbReference type="Proteomes" id="UP000317814">
    <property type="component" value="Segment"/>
</dbReference>
<keyword evidence="1" id="KW-1133">Transmembrane helix</keyword>
<keyword evidence="1" id="KW-0472">Membrane</keyword>
<protein>
    <submittedName>
        <fullName evidence="2">Uncharacterized protein</fullName>
    </submittedName>
</protein>
<evidence type="ECO:0000313" key="3">
    <source>
        <dbReference type="Proteomes" id="UP000317814"/>
    </source>
</evidence>
<sequence length="46" mass="5039">MVRHLEQEEENKMKQKLIDAMILVIALGIGLIATMANMILSSNGIG</sequence>
<feature type="transmembrane region" description="Helical" evidence="1">
    <location>
        <begin position="20"/>
        <end position="40"/>
    </location>
</feature>
<keyword evidence="3" id="KW-1185">Reference proteome</keyword>
<gene>
    <name evidence="2" type="ORF">ECP26DNA_00188</name>
</gene>
<dbReference type="EMBL" id="MK883717">
    <property type="protein sequence ID" value="QDB73600.1"/>
    <property type="molecule type" value="Genomic_DNA"/>
</dbReference>
<organism evidence="2 3">
    <name type="scientific">Escherichia phage vB_EcoM-ECP26</name>
    <dbReference type="NCBI Taxonomy" id="2576873"/>
    <lineage>
        <taxon>Viruses</taxon>
        <taxon>Duplodnaviria</taxon>
        <taxon>Heunggongvirae</taxon>
        <taxon>Uroviricota</taxon>
        <taxon>Caudoviricetes</taxon>
        <taxon>Vequintavirinae</taxon>
        <taxon>Vequintavirus</taxon>
        <taxon>Vequintavirus ECP26</taxon>
    </lineage>
</organism>
<reference evidence="2 3" key="1">
    <citation type="submission" date="2019-05" db="EMBL/GenBank/DDBJ databases">
        <title>Complete genome sequence of E. coli infecting phage vB_EcoM-ECP26 and vB_EcoM-ECP32.</title>
        <authorList>
            <person name="Park D."/>
            <person name="Park J."/>
        </authorList>
    </citation>
    <scope>NUCLEOTIDE SEQUENCE [LARGE SCALE GENOMIC DNA]</scope>
</reference>
<proteinExistence type="predicted"/>
<accession>A0A4Y5TW31</accession>